<reference evidence="1 2" key="1">
    <citation type="submission" date="2023-07" db="EMBL/GenBank/DDBJ databases">
        <title>Sorghum-associated microbial communities from plants grown in Nebraska, USA.</title>
        <authorList>
            <person name="Schachtman D."/>
        </authorList>
    </citation>
    <scope>NUCLEOTIDE SEQUENCE [LARGE SCALE GENOMIC DNA]</scope>
    <source>
        <strain evidence="1 2">BE240</strain>
    </source>
</reference>
<accession>A0ABU1V895</accession>
<evidence type="ECO:0000313" key="2">
    <source>
        <dbReference type="Proteomes" id="UP001265550"/>
    </source>
</evidence>
<name>A0ABU1V895_9BURK</name>
<evidence type="ECO:0000313" key="1">
    <source>
        <dbReference type="EMBL" id="MDR7093645.1"/>
    </source>
</evidence>
<evidence type="ECO:0008006" key="3">
    <source>
        <dbReference type="Google" id="ProtNLM"/>
    </source>
</evidence>
<keyword evidence="2" id="KW-1185">Reference proteome</keyword>
<gene>
    <name evidence="1" type="ORF">J2X09_001377</name>
</gene>
<proteinExistence type="predicted"/>
<dbReference type="InterPro" id="IPR021783">
    <property type="entry name" value="DUF3348"/>
</dbReference>
<dbReference type="EMBL" id="JAVDWE010000003">
    <property type="protein sequence ID" value="MDR7093645.1"/>
    <property type="molecule type" value="Genomic_DNA"/>
</dbReference>
<sequence length="218" mass="24224">MRSHFNRSALVRHLTGWLPAPMDPPRQDIAERLGEWLNVADAIALHAVHQALPGARPGRSTARKAAPDLRADLLRVRAALTKAFSTPPHTPTLATDTEFAHHHQRYMDQQRRMEMAIDALRGHVRQTLADAGSPRLAQLAALDATLAPMFGAREQRLLAGVPAFLKARLGQLQQARPEEWPPLFEQALQHTLLAELDLRLQPVVGMIETFEHAGHAPH</sequence>
<comment type="caution">
    <text evidence="1">The sequence shown here is derived from an EMBL/GenBank/DDBJ whole genome shotgun (WGS) entry which is preliminary data.</text>
</comment>
<organism evidence="1 2">
    <name type="scientific">Hydrogenophaga laconesensis</name>
    <dbReference type="NCBI Taxonomy" id="1805971"/>
    <lineage>
        <taxon>Bacteria</taxon>
        <taxon>Pseudomonadati</taxon>
        <taxon>Pseudomonadota</taxon>
        <taxon>Betaproteobacteria</taxon>
        <taxon>Burkholderiales</taxon>
        <taxon>Comamonadaceae</taxon>
        <taxon>Hydrogenophaga</taxon>
    </lineage>
</organism>
<dbReference type="RefSeq" id="WP_204732477.1">
    <property type="nucleotide sequence ID" value="NZ_JAVDWE010000003.1"/>
</dbReference>
<dbReference type="Proteomes" id="UP001265550">
    <property type="component" value="Unassembled WGS sequence"/>
</dbReference>
<protein>
    <recommendedName>
        <fullName evidence="3">DUF3348 domain-containing protein</fullName>
    </recommendedName>
</protein>
<dbReference type="Pfam" id="PF11828">
    <property type="entry name" value="DUF3348"/>
    <property type="match status" value="1"/>
</dbReference>